<keyword evidence="3" id="KW-0862">Zinc</keyword>
<evidence type="ECO:0000256" key="3">
    <source>
        <dbReference type="ARBA" id="ARBA00022833"/>
    </source>
</evidence>
<evidence type="ECO:0000259" key="6">
    <source>
        <dbReference type="PROSITE" id="PS50178"/>
    </source>
</evidence>
<evidence type="ECO:0000256" key="5">
    <source>
        <dbReference type="SAM" id="MobiDB-lite"/>
    </source>
</evidence>
<dbReference type="SUPFAM" id="SSF57903">
    <property type="entry name" value="FYVE/PHD zinc finger"/>
    <property type="match status" value="1"/>
</dbReference>
<name>A0A067TJN8_GALM3</name>
<feature type="region of interest" description="Disordered" evidence="5">
    <location>
        <begin position="412"/>
        <end position="437"/>
    </location>
</feature>
<accession>A0A067TJN8</accession>
<dbReference type="HOGENOM" id="CLU_520784_0_0_1"/>
<dbReference type="InterPro" id="IPR011011">
    <property type="entry name" value="Znf_FYVE_PHD"/>
</dbReference>
<dbReference type="InterPro" id="IPR013083">
    <property type="entry name" value="Znf_RING/FYVE/PHD"/>
</dbReference>
<keyword evidence="2 4" id="KW-0863">Zinc-finger</keyword>
<dbReference type="GO" id="GO:0008270">
    <property type="term" value="F:zinc ion binding"/>
    <property type="evidence" value="ECO:0007669"/>
    <property type="project" value="UniProtKB-KW"/>
</dbReference>
<evidence type="ECO:0000313" key="8">
    <source>
        <dbReference type="Proteomes" id="UP000027222"/>
    </source>
</evidence>
<feature type="compositionally biased region" description="Pro residues" evidence="5">
    <location>
        <begin position="171"/>
        <end position="180"/>
    </location>
</feature>
<dbReference type="PROSITE" id="PS50178">
    <property type="entry name" value="ZF_FYVE"/>
    <property type="match status" value="1"/>
</dbReference>
<gene>
    <name evidence="7" type="ORF">GALMADRAFT_242382</name>
</gene>
<dbReference type="Pfam" id="PF01363">
    <property type="entry name" value="FYVE"/>
    <property type="match status" value="1"/>
</dbReference>
<dbReference type="Proteomes" id="UP000027222">
    <property type="component" value="Unassembled WGS sequence"/>
</dbReference>
<dbReference type="CDD" id="cd00065">
    <property type="entry name" value="FYVE_like_SF"/>
    <property type="match status" value="1"/>
</dbReference>
<proteinExistence type="predicted"/>
<dbReference type="Gene3D" id="3.30.40.10">
    <property type="entry name" value="Zinc/RING finger domain, C3HC4 (zinc finger)"/>
    <property type="match status" value="1"/>
</dbReference>
<keyword evidence="8" id="KW-1185">Reference proteome</keyword>
<dbReference type="AlphaFoldDB" id="A0A067TJN8"/>
<evidence type="ECO:0000256" key="4">
    <source>
        <dbReference type="PROSITE-ProRule" id="PRU00091"/>
    </source>
</evidence>
<dbReference type="InterPro" id="IPR000306">
    <property type="entry name" value="Znf_FYVE"/>
</dbReference>
<feature type="domain" description="FYVE-type" evidence="6">
    <location>
        <begin position="27"/>
        <end position="85"/>
    </location>
</feature>
<evidence type="ECO:0000256" key="2">
    <source>
        <dbReference type="ARBA" id="ARBA00022771"/>
    </source>
</evidence>
<evidence type="ECO:0000313" key="7">
    <source>
        <dbReference type="EMBL" id="KDR80134.1"/>
    </source>
</evidence>
<keyword evidence="1" id="KW-0479">Metal-binding</keyword>
<feature type="compositionally biased region" description="Polar residues" evidence="5">
    <location>
        <begin position="413"/>
        <end position="430"/>
    </location>
</feature>
<dbReference type="InterPro" id="IPR017455">
    <property type="entry name" value="Znf_FYVE-rel"/>
</dbReference>
<dbReference type="OrthoDB" id="3045089at2759"/>
<organism evidence="7 8">
    <name type="scientific">Galerina marginata (strain CBS 339.88)</name>
    <dbReference type="NCBI Taxonomy" id="685588"/>
    <lineage>
        <taxon>Eukaryota</taxon>
        <taxon>Fungi</taxon>
        <taxon>Dikarya</taxon>
        <taxon>Basidiomycota</taxon>
        <taxon>Agaricomycotina</taxon>
        <taxon>Agaricomycetes</taxon>
        <taxon>Agaricomycetidae</taxon>
        <taxon>Agaricales</taxon>
        <taxon>Agaricineae</taxon>
        <taxon>Strophariaceae</taxon>
        <taxon>Galerina</taxon>
    </lineage>
</organism>
<dbReference type="SMART" id="SM00064">
    <property type="entry name" value="FYVE"/>
    <property type="match status" value="1"/>
</dbReference>
<sequence length="523" mass="57159">MSDVGRYIPLLSGPVPSPNSSHADIACRKCSKEFNKIFARARKCNHCSYSYCHSCSDYQALMPRNGPETGYDPMHVCSYCIEFLTITAAGRQQLKAMSLAKLKKYIAVYNIKIDRAVEEDDLVDAILGARGPNGCLPRANETFYRNYSVPNKVQLGRQRRLFSRQDQGPSANPPPAPPRLGPTQDFARPDLEPEPQSQYQPRPPPPRPATTRPLIQAPQPPQAPRDSEPRGRSQENPIIFTLPSGRTTSAQVMEVVSSAYDHCLPAITALIVQVHAHSGPNATAPSPDMSGLTAEVVELAGKLCVVAEALIQHPELPPGRIDDLESTLGGLYSSANSLIDSVRLLVFQPTSATSEVTLKQDVFRSATSVLKAGADCHSAIKYCLQQTVGAKPLIVDLPSRINVFDPSKAAQIPQESNTITQSRNKNSGNWSDPEPGDIRTNDVSSIYSYPSEQSRPVSMQDLDLVEHSYAAALASRLSAMSVYSVASSRTVSTDYGLYYTHWSGSQVFMMQGQSERDGLSMYL</sequence>
<dbReference type="EMBL" id="KL142372">
    <property type="protein sequence ID" value="KDR80134.1"/>
    <property type="molecule type" value="Genomic_DNA"/>
</dbReference>
<evidence type="ECO:0000256" key="1">
    <source>
        <dbReference type="ARBA" id="ARBA00022723"/>
    </source>
</evidence>
<reference evidence="8" key="1">
    <citation type="journal article" date="2014" name="Proc. Natl. Acad. Sci. U.S.A.">
        <title>Extensive sampling of basidiomycete genomes demonstrates inadequacy of the white-rot/brown-rot paradigm for wood decay fungi.</title>
        <authorList>
            <person name="Riley R."/>
            <person name="Salamov A.A."/>
            <person name="Brown D.W."/>
            <person name="Nagy L.G."/>
            <person name="Floudas D."/>
            <person name="Held B.W."/>
            <person name="Levasseur A."/>
            <person name="Lombard V."/>
            <person name="Morin E."/>
            <person name="Otillar R."/>
            <person name="Lindquist E.A."/>
            <person name="Sun H."/>
            <person name="LaButti K.M."/>
            <person name="Schmutz J."/>
            <person name="Jabbour D."/>
            <person name="Luo H."/>
            <person name="Baker S.E."/>
            <person name="Pisabarro A.G."/>
            <person name="Walton J.D."/>
            <person name="Blanchette R.A."/>
            <person name="Henrissat B."/>
            <person name="Martin F."/>
            <person name="Cullen D."/>
            <person name="Hibbett D.S."/>
            <person name="Grigoriev I.V."/>
        </authorList>
    </citation>
    <scope>NUCLEOTIDE SEQUENCE [LARGE SCALE GENOMIC DNA]</scope>
    <source>
        <strain evidence="8">CBS 339.88</strain>
    </source>
</reference>
<protein>
    <recommendedName>
        <fullName evidence="6">FYVE-type domain-containing protein</fullName>
    </recommendedName>
</protein>
<feature type="region of interest" description="Disordered" evidence="5">
    <location>
        <begin position="163"/>
        <end position="242"/>
    </location>
</feature>